<dbReference type="GO" id="GO:0005829">
    <property type="term" value="C:cytosol"/>
    <property type="evidence" value="ECO:0007669"/>
    <property type="project" value="TreeGrafter"/>
</dbReference>
<keyword evidence="12" id="KW-1185">Reference proteome</keyword>
<protein>
    <recommendedName>
        <fullName evidence="2 7">Aminomethyltransferase</fullName>
        <ecNumber evidence="2 7">2.1.2.10</ecNumber>
    </recommendedName>
    <alternativeName>
        <fullName evidence="5 7">Glycine cleavage system T protein</fullName>
    </alternativeName>
</protein>
<dbReference type="Pfam" id="PF01571">
    <property type="entry name" value="GCV_T"/>
    <property type="match status" value="1"/>
</dbReference>
<comment type="catalytic activity">
    <reaction evidence="6 7">
        <text>N(6)-[(R)-S(8)-aminomethyldihydrolipoyl]-L-lysyl-[protein] + (6S)-5,6,7,8-tetrahydrofolate = N(6)-[(R)-dihydrolipoyl]-L-lysyl-[protein] + (6R)-5,10-methylene-5,6,7,8-tetrahydrofolate + NH4(+)</text>
        <dbReference type="Rhea" id="RHEA:16945"/>
        <dbReference type="Rhea" id="RHEA-COMP:10475"/>
        <dbReference type="Rhea" id="RHEA-COMP:10492"/>
        <dbReference type="ChEBI" id="CHEBI:15636"/>
        <dbReference type="ChEBI" id="CHEBI:28938"/>
        <dbReference type="ChEBI" id="CHEBI:57453"/>
        <dbReference type="ChEBI" id="CHEBI:83100"/>
        <dbReference type="ChEBI" id="CHEBI:83143"/>
        <dbReference type="EC" id="2.1.2.10"/>
    </reaction>
</comment>
<dbReference type="NCBIfam" id="TIGR00528">
    <property type="entry name" value="gcvT"/>
    <property type="match status" value="1"/>
</dbReference>
<dbReference type="Pfam" id="PF08669">
    <property type="entry name" value="GCV_T_C"/>
    <property type="match status" value="1"/>
</dbReference>
<dbReference type="OrthoDB" id="9774591at2"/>
<dbReference type="EMBL" id="MASU01000014">
    <property type="protein sequence ID" value="PXY21948.1"/>
    <property type="molecule type" value="Genomic_DNA"/>
</dbReference>
<dbReference type="RefSeq" id="WP_110342738.1">
    <property type="nucleotide sequence ID" value="NZ_MASU01000014.1"/>
</dbReference>
<evidence type="ECO:0000256" key="2">
    <source>
        <dbReference type="ARBA" id="ARBA00012616"/>
    </source>
</evidence>
<dbReference type="GO" id="GO:0008483">
    <property type="term" value="F:transaminase activity"/>
    <property type="evidence" value="ECO:0007669"/>
    <property type="project" value="UniProtKB-KW"/>
</dbReference>
<evidence type="ECO:0000256" key="5">
    <source>
        <dbReference type="ARBA" id="ARBA00031395"/>
    </source>
</evidence>
<dbReference type="Gene3D" id="3.30.1360.120">
    <property type="entry name" value="Probable tRNA modification gtpase trme, domain 1"/>
    <property type="match status" value="1"/>
</dbReference>
<evidence type="ECO:0000313" key="12">
    <source>
        <dbReference type="Proteomes" id="UP000247892"/>
    </source>
</evidence>
<dbReference type="SUPFAM" id="SSF103025">
    <property type="entry name" value="Folate-binding domain"/>
    <property type="match status" value="1"/>
</dbReference>
<dbReference type="GO" id="GO:0004047">
    <property type="term" value="F:aminomethyltransferase activity"/>
    <property type="evidence" value="ECO:0007669"/>
    <property type="project" value="UniProtKB-UniRule"/>
</dbReference>
<feature type="domain" description="Aminomethyltransferase C-terminal" evidence="10">
    <location>
        <begin position="279"/>
        <end position="356"/>
    </location>
</feature>
<dbReference type="AlphaFoldDB" id="A0A318LCC6"/>
<dbReference type="InterPro" id="IPR027266">
    <property type="entry name" value="TrmE/GcvT-like"/>
</dbReference>
<dbReference type="SUPFAM" id="SSF101790">
    <property type="entry name" value="Aminomethyltransferase beta-barrel domain"/>
    <property type="match status" value="1"/>
</dbReference>
<evidence type="ECO:0000256" key="7">
    <source>
        <dbReference type="HAMAP-Rule" id="MF_00259"/>
    </source>
</evidence>
<sequence length="359" mass="38067">MKTALHEVHTGLGASFTDFAGWSMPVRYSSELAEHRAVREAAGLFDLSHMGEIEVTGPQAGDALDYAFVGRLSAVRPGRARYTMMCNAEGGVLDDLVVYRLADEHYLVVANAGNAAVVSAELTARAGGFDAEVTDRSAETSLIAVQGPAAVDIVGKLTDADLSSLKYYASTPAVVGGQDVLLARTGYTGEDGFELYVPGERAAAVWRVLTEAGEPHGLLPAGLACRDTLRLEAGMPLYGNELSTELTPFHAGLGRVVKFDKPGDFVGRAALDTRRDPDRVLVGLKGSGRRAPRHGYRLLADGEDVGEITSGALSPTLGYPIAMAYVLPAHAEPGTALSADVRGREEPVEVVPLPFYRRS</sequence>
<accession>A0A318LCC6</accession>
<comment type="function">
    <text evidence="7">The glycine cleavage system catalyzes the degradation of glycine.</text>
</comment>
<dbReference type="FunFam" id="4.10.1250.10:FF:000001">
    <property type="entry name" value="Aminomethyltransferase"/>
    <property type="match status" value="1"/>
</dbReference>
<name>A0A318LCC6_9PSEU</name>
<dbReference type="HAMAP" id="MF_00259">
    <property type="entry name" value="GcvT"/>
    <property type="match status" value="1"/>
</dbReference>
<comment type="caution">
    <text evidence="11">The sequence shown here is derived from an EMBL/GenBank/DDBJ whole genome shotgun (WGS) entry which is preliminary data.</text>
</comment>
<dbReference type="Gene3D" id="3.30.70.1400">
    <property type="entry name" value="Aminomethyltransferase beta-barrel domains"/>
    <property type="match status" value="1"/>
</dbReference>
<feature type="binding site" evidence="8">
    <location>
        <position position="194"/>
    </location>
    <ligand>
        <name>substrate</name>
    </ligand>
</feature>
<dbReference type="InterPro" id="IPR022903">
    <property type="entry name" value="GcvT_bac"/>
</dbReference>
<dbReference type="Gene3D" id="2.40.30.110">
    <property type="entry name" value="Aminomethyltransferase beta-barrel domains"/>
    <property type="match status" value="1"/>
</dbReference>
<dbReference type="InterPro" id="IPR006223">
    <property type="entry name" value="GcvT"/>
</dbReference>
<dbReference type="NCBIfam" id="NF001567">
    <property type="entry name" value="PRK00389.1"/>
    <property type="match status" value="1"/>
</dbReference>
<evidence type="ECO:0000259" key="10">
    <source>
        <dbReference type="Pfam" id="PF08669"/>
    </source>
</evidence>
<dbReference type="Gene3D" id="4.10.1250.10">
    <property type="entry name" value="Aminomethyltransferase fragment"/>
    <property type="match status" value="1"/>
</dbReference>
<feature type="domain" description="GCVT N-terminal" evidence="9">
    <location>
        <begin position="5"/>
        <end position="261"/>
    </location>
</feature>
<evidence type="ECO:0000256" key="1">
    <source>
        <dbReference type="ARBA" id="ARBA00008609"/>
    </source>
</evidence>
<evidence type="ECO:0000256" key="8">
    <source>
        <dbReference type="PIRSR" id="PIRSR006487-1"/>
    </source>
</evidence>
<dbReference type="FunFam" id="2.40.30.110:FF:000003">
    <property type="entry name" value="Aminomethyltransferase"/>
    <property type="match status" value="1"/>
</dbReference>
<proteinExistence type="inferred from homology"/>
<dbReference type="EC" id="2.1.2.10" evidence="2 7"/>
<reference evidence="11 12" key="1">
    <citation type="submission" date="2016-07" db="EMBL/GenBank/DDBJ databases">
        <title>Draft genome sequence of Prauserella sp. YIM 121212, isolated from alkaline soil.</title>
        <authorList>
            <person name="Ruckert C."/>
            <person name="Albersmeier A."/>
            <person name="Jiang C.-L."/>
            <person name="Jiang Y."/>
            <person name="Kalinowski J."/>
            <person name="Schneider O."/>
            <person name="Winkler A."/>
            <person name="Zotchev S.B."/>
        </authorList>
    </citation>
    <scope>NUCLEOTIDE SEQUENCE [LARGE SCALE GENOMIC DNA]</scope>
    <source>
        <strain evidence="11 12">YIM 121212</strain>
    </source>
</reference>
<comment type="subunit">
    <text evidence="7">The glycine cleavage system is composed of four proteins: P, T, L and H.</text>
</comment>
<dbReference type="GO" id="GO:0005960">
    <property type="term" value="C:glycine cleavage complex"/>
    <property type="evidence" value="ECO:0007669"/>
    <property type="project" value="InterPro"/>
</dbReference>
<dbReference type="Proteomes" id="UP000247892">
    <property type="component" value="Unassembled WGS sequence"/>
</dbReference>
<evidence type="ECO:0000256" key="3">
    <source>
        <dbReference type="ARBA" id="ARBA00022576"/>
    </source>
</evidence>
<dbReference type="PANTHER" id="PTHR43757">
    <property type="entry name" value="AMINOMETHYLTRANSFERASE"/>
    <property type="match status" value="1"/>
</dbReference>
<comment type="similarity">
    <text evidence="1 7">Belongs to the GcvT family.</text>
</comment>
<dbReference type="GO" id="GO:0019464">
    <property type="term" value="P:glycine decarboxylation via glycine cleavage system"/>
    <property type="evidence" value="ECO:0007669"/>
    <property type="project" value="UniProtKB-UniRule"/>
</dbReference>
<gene>
    <name evidence="7" type="primary">gcvT</name>
    <name evidence="11" type="ORF">BA062_30875</name>
</gene>
<dbReference type="PIRSF" id="PIRSF006487">
    <property type="entry name" value="GcvT"/>
    <property type="match status" value="1"/>
</dbReference>
<evidence type="ECO:0000259" key="9">
    <source>
        <dbReference type="Pfam" id="PF01571"/>
    </source>
</evidence>
<dbReference type="InterPro" id="IPR028896">
    <property type="entry name" value="GcvT/YgfZ/DmdA"/>
</dbReference>
<organism evidence="11 12">
    <name type="scientific">Prauserella flavalba</name>
    <dbReference type="NCBI Taxonomy" id="1477506"/>
    <lineage>
        <taxon>Bacteria</taxon>
        <taxon>Bacillati</taxon>
        <taxon>Actinomycetota</taxon>
        <taxon>Actinomycetes</taxon>
        <taxon>Pseudonocardiales</taxon>
        <taxon>Pseudonocardiaceae</taxon>
        <taxon>Prauserella</taxon>
    </lineage>
</organism>
<keyword evidence="3 7" id="KW-0032">Aminotransferase</keyword>
<dbReference type="InterPro" id="IPR006222">
    <property type="entry name" value="GCVT_N"/>
</dbReference>
<evidence type="ECO:0000256" key="4">
    <source>
        <dbReference type="ARBA" id="ARBA00022679"/>
    </source>
</evidence>
<dbReference type="PANTHER" id="PTHR43757:SF2">
    <property type="entry name" value="AMINOMETHYLTRANSFERASE, MITOCHONDRIAL"/>
    <property type="match status" value="1"/>
</dbReference>
<dbReference type="InterPro" id="IPR029043">
    <property type="entry name" value="GcvT/YgfZ_C"/>
</dbReference>
<evidence type="ECO:0000256" key="6">
    <source>
        <dbReference type="ARBA" id="ARBA00047665"/>
    </source>
</evidence>
<dbReference type="InterPro" id="IPR013977">
    <property type="entry name" value="GcvT_C"/>
</dbReference>
<evidence type="ECO:0000313" key="11">
    <source>
        <dbReference type="EMBL" id="PXY21948.1"/>
    </source>
</evidence>
<keyword evidence="4 7" id="KW-0808">Transferase</keyword>